<protein>
    <recommendedName>
        <fullName evidence="3">KTSC domain-containing protein</fullName>
    </recommendedName>
</protein>
<dbReference type="Proteomes" id="UP000002408">
    <property type="component" value="Chromosome"/>
</dbReference>
<evidence type="ECO:0000313" key="2">
    <source>
        <dbReference type="Proteomes" id="UP000002408"/>
    </source>
</evidence>
<evidence type="ECO:0000313" key="1">
    <source>
        <dbReference type="EMBL" id="ABS56848.1"/>
    </source>
</evidence>
<reference evidence="2" key="1">
    <citation type="journal article" date="2015" name="Microbiology">
        <title>Genome of Methanoregula boonei 6A8 reveals adaptations to oligotrophic peatland environments.</title>
        <authorList>
            <person name="Braeuer S."/>
            <person name="Cadillo-Quiroz H."/>
            <person name="Kyrpides N."/>
            <person name="Woyke T."/>
            <person name="Goodwin L."/>
            <person name="Detter C."/>
            <person name="Podell S."/>
            <person name="Yavitt J.B."/>
            <person name="Zinder S.H."/>
        </authorList>
    </citation>
    <scope>NUCLEOTIDE SEQUENCE [LARGE SCALE GENOMIC DNA]</scope>
    <source>
        <strain evidence="2">DSM 21154 / JCM 14090 / 6A8</strain>
    </source>
</reference>
<dbReference type="HOGENOM" id="CLU_2662295_0_0_2"/>
<accession>A7IAT7</accession>
<sequence>MSLVWHHRLSKQIQELGFDIDKETLVVTRNDGVRRFYGPVSYETYVQISRSSFPEYLIKEIIEGKVPQTGHRLPVKWAP</sequence>
<dbReference type="KEGG" id="mbn:Mboo_2334"/>
<dbReference type="GeneID" id="5411027"/>
<name>A7IAT7_METB6</name>
<dbReference type="EMBL" id="CP000780">
    <property type="protein sequence ID" value="ABS56848.1"/>
    <property type="molecule type" value="Genomic_DNA"/>
</dbReference>
<dbReference type="RefSeq" id="WP_012107909.1">
    <property type="nucleotide sequence ID" value="NC_009712.1"/>
</dbReference>
<keyword evidence="2" id="KW-1185">Reference proteome</keyword>
<dbReference type="AlphaFoldDB" id="A7IAT7"/>
<organism evidence="1 2">
    <name type="scientific">Methanoregula boonei (strain DSM 21154 / JCM 14090 / 6A8)</name>
    <dbReference type="NCBI Taxonomy" id="456442"/>
    <lineage>
        <taxon>Archaea</taxon>
        <taxon>Methanobacteriati</taxon>
        <taxon>Methanobacteriota</taxon>
        <taxon>Stenosarchaea group</taxon>
        <taxon>Methanomicrobia</taxon>
        <taxon>Methanomicrobiales</taxon>
        <taxon>Methanoregulaceae</taxon>
        <taxon>Methanoregula</taxon>
    </lineage>
</organism>
<gene>
    <name evidence="1" type="ordered locus">Mboo_2334</name>
</gene>
<evidence type="ECO:0008006" key="3">
    <source>
        <dbReference type="Google" id="ProtNLM"/>
    </source>
</evidence>
<proteinExistence type="predicted"/>
<dbReference type="STRING" id="456442.Mboo_2334"/>